<gene>
    <name evidence="2" type="ORF">B0T26DRAFT_700792</name>
</gene>
<keyword evidence="3" id="KW-1185">Reference proteome</keyword>
<dbReference type="RefSeq" id="XP_060297880.1">
    <property type="nucleotide sequence ID" value="XM_060441566.1"/>
</dbReference>
<feature type="non-terminal residue" evidence="2">
    <location>
        <position position="114"/>
    </location>
</feature>
<reference evidence="2" key="1">
    <citation type="submission" date="2023-06" db="EMBL/GenBank/DDBJ databases">
        <title>Genome-scale phylogeny and comparative genomics of the fungal order Sordariales.</title>
        <authorList>
            <consortium name="Lawrence Berkeley National Laboratory"/>
            <person name="Hensen N."/>
            <person name="Bonometti L."/>
            <person name="Westerberg I."/>
            <person name="Brannstrom I.O."/>
            <person name="Guillou S."/>
            <person name="Cros-Aarteil S."/>
            <person name="Calhoun S."/>
            <person name="Haridas S."/>
            <person name="Kuo A."/>
            <person name="Mondo S."/>
            <person name="Pangilinan J."/>
            <person name="Riley R."/>
            <person name="LaButti K."/>
            <person name="Andreopoulos B."/>
            <person name="Lipzen A."/>
            <person name="Chen C."/>
            <person name="Yanf M."/>
            <person name="Daum C."/>
            <person name="Ng V."/>
            <person name="Clum A."/>
            <person name="Steindorff A."/>
            <person name="Ohm R."/>
            <person name="Martin F."/>
            <person name="Silar P."/>
            <person name="Natvig D."/>
            <person name="Lalanne C."/>
            <person name="Gautier V."/>
            <person name="Ament-velasquez S.L."/>
            <person name="Kruys A."/>
            <person name="Hutchinson M.I."/>
            <person name="Powell A.J."/>
            <person name="Barry K."/>
            <person name="Miller A.N."/>
            <person name="Grigoriev I.V."/>
            <person name="Debuchy R."/>
            <person name="Gladieux P."/>
            <person name="Thoren M.H."/>
            <person name="Johannesson H."/>
        </authorList>
    </citation>
    <scope>NUCLEOTIDE SEQUENCE</scope>
    <source>
        <strain evidence="2">SMH2392-1A</strain>
    </source>
</reference>
<evidence type="ECO:0000313" key="2">
    <source>
        <dbReference type="EMBL" id="KAK0721956.1"/>
    </source>
</evidence>
<dbReference type="AlphaFoldDB" id="A0AA40E2P1"/>
<comment type="caution">
    <text evidence="2">The sequence shown here is derived from an EMBL/GenBank/DDBJ whole genome shotgun (WGS) entry which is preliminary data.</text>
</comment>
<feature type="region of interest" description="Disordered" evidence="1">
    <location>
        <begin position="91"/>
        <end position="114"/>
    </location>
</feature>
<name>A0AA40E2P1_9PEZI</name>
<accession>A0AA40E2P1</accession>
<sequence>MKRGLTRKGKGKPEKNEGRESKERGINPCCVIISPRHWELKYPMFRSGASKGKGPFIVPSAAVARISLPPFIPTNQIPHSHAIKGELKLETETLPAARSPQPADSPTAVRAPPL</sequence>
<dbReference type="GeneID" id="85324836"/>
<protein>
    <submittedName>
        <fullName evidence="2">Uncharacterized protein</fullName>
    </submittedName>
</protein>
<feature type="region of interest" description="Disordered" evidence="1">
    <location>
        <begin position="1"/>
        <end position="25"/>
    </location>
</feature>
<organism evidence="2 3">
    <name type="scientific">Lasiosphaeria miniovina</name>
    <dbReference type="NCBI Taxonomy" id="1954250"/>
    <lineage>
        <taxon>Eukaryota</taxon>
        <taxon>Fungi</taxon>
        <taxon>Dikarya</taxon>
        <taxon>Ascomycota</taxon>
        <taxon>Pezizomycotina</taxon>
        <taxon>Sordariomycetes</taxon>
        <taxon>Sordariomycetidae</taxon>
        <taxon>Sordariales</taxon>
        <taxon>Lasiosphaeriaceae</taxon>
        <taxon>Lasiosphaeria</taxon>
    </lineage>
</organism>
<dbReference type="EMBL" id="JAUIRO010000003">
    <property type="protein sequence ID" value="KAK0721956.1"/>
    <property type="molecule type" value="Genomic_DNA"/>
</dbReference>
<dbReference type="Proteomes" id="UP001172101">
    <property type="component" value="Unassembled WGS sequence"/>
</dbReference>
<proteinExistence type="predicted"/>
<feature type="compositionally biased region" description="Basic residues" evidence="1">
    <location>
        <begin position="1"/>
        <end position="10"/>
    </location>
</feature>
<evidence type="ECO:0000256" key="1">
    <source>
        <dbReference type="SAM" id="MobiDB-lite"/>
    </source>
</evidence>
<evidence type="ECO:0000313" key="3">
    <source>
        <dbReference type="Proteomes" id="UP001172101"/>
    </source>
</evidence>
<feature type="compositionally biased region" description="Basic and acidic residues" evidence="1">
    <location>
        <begin position="11"/>
        <end position="25"/>
    </location>
</feature>